<feature type="region of interest" description="Disordered" evidence="6">
    <location>
        <begin position="383"/>
        <end position="414"/>
    </location>
</feature>
<accession>A0A4P9XAA1</accession>
<keyword evidence="10" id="KW-1185">Reference proteome</keyword>
<proteinExistence type="inferred from homology"/>
<keyword evidence="5 7" id="KW-0472">Membrane</keyword>
<dbReference type="Proteomes" id="UP000274922">
    <property type="component" value="Unassembled WGS sequence"/>
</dbReference>
<dbReference type="Pfam" id="PF01569">
    <property type="entry name" value="PAP2"/>
    <property type="match status" value="1"/>
</dbReference>
<feature type="compositionally biased region" description="Basic residues" evidence="6">
    <location>
        <begin position="337"/>
        <end position="350"/>
    </location>
</feature>
<evidence type="ECO:0000256" key="2">
    <source>
        <dbReference type="ARBA" id="ARBA00008816"/>
    </source>
</evidence>
<name>A0A4P9XAA1_9FUNG</name>
<dbReference type="InterPro" id="IPR000326">
    <property type="entry name" value="PAP2/HPO"/>
</dbReference>
<feature type="region of interest" description="Disordered" evidence="6">
    <location>
        <begin position="323"/>
        <end position="355"/>
    </location>
</feature>
<dbReference type="GO" id="GO:0016020">
    <property type="term" value="C:membrane"/>
    <property type="evidence" value="ECO:0007669"/>
    <property type="project" value="UniProtKB-SubCell"/>
</dbReference>
<evidence type="ECO:0000259" key="8">
    <source>
        <dbReference type="SMART" id="SM00014"/>
    </source>
</evidence>
<feature type="domain" description="Phosphatidic acid phosphatase type 2/haloperoxidase" evidence="8">
    <location>
        <begin position="110"/>
        <end position="261"/>
    </location>
</feature>
<evidence type="ECO:0000256" key="6">
    <source>
        <dbReference type="SAM" id="MobiDB-lite"/>
    </source>
</evidence>
<feature type="transmembrane region" description="Helical" evidence="7">
    <location>
        <begin position="77"/>
        <end position="98"/>
    </location>
</feature>
<comment type="similarity">
    <text evidence="2">Belongs to the PA-phosphatase related phosphoesterase family.</text>
</comment>
<evidence type="ECO:0000313" key="10">
    <source>
        <dbReference type="Proteomes" id="UP000274922"/>
    </source>
</evidence>
<evidence type="ECO:0000256" key="4">
    <source>
        <dbReference type="ARBA" id="ARBA00022989"/>
    </source>
</evidence>
<dbReference type="CDD" id="cd03390">
    <property type="entry name" value="PAP2_containing_1_like"/>
    <property type="match status" value="1"/>
</dbReference>
<evidence type="ECO:0000256" key="1">
    <source>
        <dbReference type="ARBA" id="ARBA00004141"/>
    </source>
</evidence>
<organism evidence="9 10">
    <name type="scientific">Caulochytrium protostelioides</name>
    <dbReference type="NCBI Taxonomy" id="1555241"/>
    <lineage>
        <taxon>Eukaryota</taxon>
        <taxon>Fungi</taxon>
        <taxon>Fungi incertae sedis</taxon>
        <taxon>Chytridiomycota</taxon>
        <taxon>Chytridiomycota incertae sedis</taxon>
        <taxon>Chytridiomycetes</taxon>
        <taxon>Caulochytriales</taxon>
        <taxon>Caulochytriaceae</taxon>
        <taxon>Caulochytrium</taxon>
    </lineage>
</organism>
<dbReference type="GO" id="GO:0046839">
    <property type="term" value="P:phospholipid dephosphorylation"/>
    <property type="evidence" value="ECO:0007669"/>
    <property type="project" value="TreeGrafter"/>
</dbReference>
<feature type="region of interest" description="Disordered" evidence="6">
    <location>
        <begin position="428"/>
        <end position="472"/>
    </location>
</feature>
<feature type="transmembrane region" description="Helical" evidence="7">
    <location>
        <begin position="26"/>
        <end position="48"/>
    </location>
</feature>
<dbReference type="PANTHER" id="PTHR10165:SF35">
    <property type="entry name" value="RE23632P"/>
    <property type="match status" value="1"/>
</dbReference>
<keyword evidence="4 7" id="KW-1133">Transmembrane helix</keyword>
<feature type="compositionally biased region" description="Low complexity" evidence="6">
    <location>
        <begin position="326"/>
        <end position="336"/>
    </location>
</feature>
<dbReference type="SUPFAM" id="SSF48317">
    <property type="entry name" value="Acid phosphatase/Vanadium-dependent haloperoxidase"/>
    <property type="match status" value="1"/>
</dbReference>
<evidence type="ECO:0000313" key="9">
    <source>
        <dbReference type="EMBL" id="RKP02293.1"/>
    </source>
</evidence>
<feature type="transmembrane region" description="Helical" evidence="7">
    <location>
        <begin position="242"/>
        <end position="261"/>
    </location>
</feature>
<gene>
    <name evidence="9" type="ORF">CXG81DRAFT_25073</name>
</gene>
<feature type="transmembrane region" description="Helical" evidence="7">
    <location>
        <begin position="110"/>
        <end position="131"/>
    </location>
</feature>
<comment type="subcellular location">
    <subcellularLocation>
        <location evidence="1">Membrane</location>
        <topology evidence="1">Multi-pass membrane protein</topology>
    </subcellularLocation>
</comment>
<dbReference type="SMART" id="SM00014">
    <property type="entry name" value="acidPPc"/>
    <property type="match status" value="1"/>
</dbReference>
<dbReference type="PANTHER" id="PTHR10165">
    <property type="entry name" value="LIPID PHOSPHATE PHOSPHATASE"/>
    <property type="match status" value="1"/>
</dbReference>
<dbReference type="OrthoDB" id="10030083at2759"/>
<dbReference type="InterPro" id="IPR036938">
    <property type="entry name" value="PAP2/HPO_sf"/>
</dbReference>
<dbReference type="EMBL" id="ML014147">
    <property type="protein sequence ID" value="RKP02293.1"/>
    <property type="molecule type" value="Genomic_DNA"/>
</dbReference>
<dbReference type="STRING" id="1555241.A0A4P9XAA1"/>
<protein>
    <recommendedName>
        <fullName evidence="8">Phosphatidic acid phosphatase type 2/haloperoxidase domain-containing protein</fullName>
    </recommendedName>
</protein>
<evidence type="ECO:0000256" key="7">
    <source>
        <dbReference type="SAM" id="Phobius"/>
    </source>
</evidence>
<feature type="transmembrane region" description="Helical" evidence="7">
    <location>
        <begin position="183"/>
        <end position="203"/>
    </location>
</feature>
<dbReference type="GO" id="GO:0008195">
    <property type="term" value="F:phosphatidate phosphatase activity"/>
    <property type="evidence" value="ECO:0007669"/>
    <property type="project" value="TreeGrafter"/>
</dbReference>
<evidence type="ECO:0000256" key="3">
    <source>
        <dbReference type="ARBA" id="ARBA00022692"/>
    </source>
</evidence>
<dbReference type="InterPro" id="IPR043216">
    <property type="entry name" value="PAP-like"/>
</dbReference>
<dbReference type="AlphaFoldDB" id="A0A4P9XAA1"/>
<sequence>MAWLHRDGGSRSSDGSGESRRTHRWAIVRSYACDWLALFVLVVVALVFTTKINTMTRLFRLDDPSIAAPLIVETVPAWLMAVLGVLLPFVVQIGVAVATRRTFIDFHNSTLGLGLSLTLTLLVTFLAKNIMGLLRPNFLARCQPSTDPAVMQAAAVTIGQIVWYNETICTGDHDIIMEGRRSFFSGHTSLSFAGLGFLSLYLCGKLHVFDRTGRVCRLALGIWPIVLAIYIGLSRLHDQWHFWHDVLVGMLVGMSFAYLSYHYYFPSLHDPCCAEPYIHRVSALAPQAAISNQSRLFPRKVRRSHQDATLDGVRLYAQDHHTHMPSHGQFQQSRSQSHSHHHHHGLARHRGGSDSEAARLDHAAVHGDLRARCCACTCSPRSPTLVASSASYAEDDEARLPSMQDDMKRSKRSSASVPVALASVVTHDATVASGPPSRALPSDEASRDGDLAPQAAASQARGLRYTHDQADP</sequence>
<keyword evidence="3 7" id="KW-0812">Transmembrane</keyword>
<evidence type="ECO:0000256" key="5">
    <source>
        <dbReference type="ARBA" id="ARBA00023136"/>
    </source>
</evidence>
<dbReference type="Gene3D" id="1.20.144.10">
    <property type="entry name" value="Phosphatidic acid phosphatase type 2/haloperoxidase"/>
    <property type="match status" value="1"/>
</dbReference>
<dbReference type="GO" id="GO:0006644">
    <property type="term" value="P:phospholipid metabolic process"/>
    <property type="evidence" value="ECO:0007669"/>
    <property type="project" value="InterPro"/>
</dbReference>
<reference evidence="10" key="1">
    <citation type="journal article" date="2018" name="Nat. Microbiol.">
        <title>Leveraging single-cell genomics to expand the fungal tree of life.</title>
        <authorList>
            <person name="Ahrendt S.R."/>
            <person name="Quandt C.A."/>
            <person name="Ciobanu D."/>
            <person name="Clum A."/>
            <person name="Salamov A."/>
            <person name="Andreopoulos B."/>
            <person name="Cheng J.F."/>
            <person name="Woyke T."/>
            <person name="Pelin A."/>
            <person name="Henrissat B."/>
            <person name="Reynolds N.K."/>
            <person name="Benny G.L."/>
            <person name="Smith M.E."/>
            <person name="James T.Y."/>
            <person name="Grigoriev I.V."/>
        </authorList>
    </citation>
    <scope>NUCLEOTIDE SEQUENCE [LARGE SCALE GENOMIC DNA]</scope>
    <source>
        <strain evidence="10">ATCC 52028</strain>
    </source>
</reference>
<feature type="transmembrane region" description="Helical" evidence="7">
    <location>
        <begin position="215"/>
        <end position="236"/>
    </location>
</feature>